<dbReference type="RefSeq" id="YP_009222457.1">
    <property type="nucleotide sequence ID" value="NC_029060.1"/>
</dbReference>
<accession>A0A0E3XAY6</accession>
<proteinExistence type="predicted"/>
<sequence>MGAGYLHIMVYKKGRLYGEVVHKKGTVEIRCRECYRWTKISLSPKRDSPTPILPIQNGAPEPAEAAGRSKLD</sequence>
<reference evidence="2 3" key="1">
    <citation type="journal article" date="2015" name="Sci. Rep.">
        <title>Bacteriophages of wastewater foaming-associated filamentous Gordonia reduce host levels in raw activated sludge.</title>
        <authorList>
            <person name="Liu M."/>
            <person name="Gill J.J."/>
            <person name="Young R."/>
            <person name="Summer E.J."/>
        </authorList>
    </citation>
    <scope>NUCLEOTIDE SEQUENCE [LARGE SCALE GENOMIC DNA]</scope>
</reference>
<dbReference type="KEGG" id="vg:26794011"/>
<protein>
    <submittedName>
        <fullName evidence="2">Uncharacterized protein</fullName>
    </submittedName>
</protein>
<gene>
    <name evidence="2" type="ORF">GordDuk1_4</name>
</gene>
<feature type="region of interest" description="Disordered" evidence="1">
    <location>
        <begin position="43"/>
        <end position="72"/>
    </location>
</feature>
<dbReference type="EMBL" id="KP790010">
    <property type="protein sequence ID" value="AKC02932.1"/>
    <property type="molecule type" value="Genomic_DNA"/>
</dbReference>
<organism evidence="2 3">
    <name type="scientific">Gordonia phage GordDuk1</name>
    <dbReference type="NCBI Taxonomy" id="1622191"/>
    <lineage>
        <taxon>Viruses</taxon>
        <taxon>Duplodnaviria</taxon>
        <taxon>Heunggongvirae</taxon>
        <taxon>Uroviricota</taxon>
        <taxon>Caudoviricetes</taxon>
        <taxon>Gordtnkvirus</taxon>
        <taxon>Gordtnkvirus gordtnk2</taxon>
    </lineage>
</organism>
<evidence type="ECO:0000256" key="1">
    <source>
        <dbReference type="SAM" id="MobiDB-lite"/>
    </source>
</evidence>
<dbReference type="GeneID" id="26794011"/>
<evidence type="ECO:0000313" key="2">
    <source>
        <dbReference type="EMBL" id="AKC02932.1"/>
    </source>
</evidence>
<evidence type="ECO:0000313" key="3">
    <source>
        <dbReference type="Proteomes" id="UP000033017"/>
    </source>
</evidence>
<name>A0A0E3XAY6_9CAUD</name>
<dbReference type="Proteomes" id="UP000033017">
    <property type="component" value="Segment"/>
</dbReference>